<dbReference type="RefSeq" id="WP_328984196.1">
    <property type="nucleotide sequence ID" value="NZ_CP121472.1"/>
</dbReference>
<dbReference type="Proteomes" id="UP001432180">
    <property type="component" value="Chromosome"/>
</dbReference>
<sequence length="94" mass="10614">MDFKHELLERLPDWGLKTCPLNRNAEDLDDLRAHPTLRQKLAGVRWFILIQAAKSFDEASAVSGISQSCARLRGSFLPSLTTTFCFFTQAPRCS</sequence>
<proteinExistence type="predicted"/>
<organism evidence="1 2">
    <name type="scientific">Thiorhodovibrio winogradskyi</name>
    <dbReference type="NCBI Taxonomy" id="77007"/>
    <lineage>
        <taxon>Bacteria</taxon>
        <taxon>Pseudomonadati</taxon>
        <taxon>Pseudomonadota</taxon>
        <taxon>Gammaproteobacteria</taxon>
        <taxon>Chromatiales</taxon>
        <taxon>Chromatiaceae</taxon>
        <taxon>Thiorhodovibrio</taxon>
    </lineage>
</organism>
<reference evidence="1 2" key="1">
    <citation type="journal article" date="2023" name="Microorganisms">
        <title>Thiorhodovibrio frisius and Trv. litoralis spp. nov., Two Novel Members from a Clade of Fastidious Purple Sulfur Bacteria That Exhibit Unique Red-Shifted Light-Harvesting Capabilities.</title>
        <authorList>
            <person name="Methner A."/>
            <person name="Kuzyk S.B."/>
            <person name="Petersen J."/>
            <person name="Bauer S."/>
            <person name="Brinkmann H."/>
            <person name="Sichau K."/>
            <person name="Wanner G."/>
            <person name="Wolf J."/>
            <person name="Neumann-Schaal M."/>
            <person name="Henke P."/>
            <person name="Tank M."/>
            <person name="Sproer C."/>
            <person name="Bunk B."/>
            <person name="Overmann J."/>
        </authorList>
    </citation>
    <scope>NUCLEOTIDE SEQUENCE [LARGE SCALE GENOMIC DNA]</scope>
    <source>
        <strain evidence="1 2">DSM 6702</strain>
    </source>
</reference>
<gene>
    <name evidence="1" type="ORF">Thiowin_03501</name>
</gene>
<name>A0ABZ0SBL9_9GAMM</name>
<evidence type="ECO:0000313" key="2">
    <source>
        <dbReference type="Proteomes" id="UP001432180"/>
    </source>
</evidence>
<accession>A0ABZ0SBL9</accession>
<dbReference type="EMBL" id="CP121472">
    <property type="protein sequence ID" value="WPL18428.1"/>
    <property type="molecule type" value="Genomic_DNA"/>
</dbReference>
<evidence type="ECO:0000313" key="1">
    <source>
        <dbReference type="EMBL" id="WPL18428.1"/>
    </source>
</evidence>
<protein>
    <submittedName>
        <fullName evidence="1">Uncharacterized protein</fullName>
    </submittedName>
</protein>
<keyword evidence="2" id="KW-1185">Reference proteome</keyword>